<evidence type="ECO:0000256" key="2">
    <source>
        <dbReference type="ARBA" id="ARBA00022747"/>
    </source>
</evidence>
<dbReference type="SUPFAM" id="SSF116734">
    <property type="entry name" value="DNA methylase specificity domain"/>
    <property type="match status" value="2"/>
</dbReference>
<dbReference type="KEGG" id="rag:B739_1619"/>
<dbReference type="REBASE" id="52799">
    <property type="entry name" value="S.Ran1ORF1618P"/>
</dbReference>
<proteinExistence type="inferred from homology"/>
<comment type="similarity">
    <text evidence="1">Belongs to the type-I restriction system S methylase family.</text>
</comment>
<name>J9QTN2_RIEAN</name>
<evidence type="ECO:0000259" key="4">
    <source>
        <dbReference type="Pfam" id="PF01420"/>
    </source>
</evidence>
<keyword evidence="2" id="KW-0680">Restriction system</keyword>
<dbReference type="HOGENOM" id="CLU_039161_2_0_10"/>
<gene>
    <name evidence="5" type="ORF">B739_1619</name>
</gene>
<dbReference type="PATRIC" id="fig|1228997.3.peg.1617"/>
<dbReference type="InterPro" id="IPR000055">
    <property type="entry name" value="Restrct_endonuc_typeI_TRD"/>
</dbReference>
<organism evidence="5 6">
    <name type="scientific">Riemerella anatipestifer RA-CH-1</name>
    <dbReference type="NCBI Taxonomy" id="1228997"/>
    <lineage>
        <taxon>Bacteria</taxon>
        <taxon>Pseudomonadati</taxon>
        <taxon>Bacteroidota</taxon>
        <taxon>Flavobacteriia</taxon>
        <taxon>Flavobacteriales</taxon>
        <taxon>Weeksellaceae</taxon>
        <taxon>Riemerella</taxon>
    </lineage>
</organism>
<dbReference type="AlphaFoldDB" id="J9QTN2"/>
<evidence type="ECO:0000313" key="5">
    <source>
        <dbReference type="EMBL" id="AFR36211.1"/>
    </source>
</evidence>
<dbReference type="Pfam" id="PF01420">
    <property type="entry name" value="Methylase_S"/>
    <property type="match status" value="2"/>
</dbReference>
<dbReference type="Proteomes" id="UP000006276">
    <property type="component" value="Chromosome"/>
</dbReference>
<feature type="domain" description="Type I restriction modification DNA specificity" evidence="4">
    <location>
        <begin position="188"/>
        <end position="347"/>
    </location>
</feature>
<dbReference type="RefSeq" id="WP_014938509.1">
    <property type="nucleotide sequence ID" value="NC_018609.1"/>
</dbReference>
<reference evidence="5 6" key="1">
    <citation type="submission" date="2012-09" db="EMBL/GenBank/DDBJ databases">
        <title>Riemerella anatipestifer vaccine strains.</title>
        <authorList>
            <person name="Chun C.A."/>
            <person name="Shu W.M."/>
            <person name="Kang Z.D."/>
            <person name="Jia W.X."/>
        </authorList>
    </citation>
    <scope>NUCLEOTIDE SEQUENCE [LARGE SCALE GENOMIC DNA]</scope>
    <source>
        <strain evidence="5 6">RA-CH-1</strain>
    </source>
</reference>
<dbReference type="GO" id="GO:0009307">
    <property type="term" value="P:DNA restriction-modification system"/>
    <property type="evidence" value="ECO:0007669"/>
    <property type="project" value="UniProtKB-KW"/>
</dbReference>
<evidence type="ECO:0000256" key="1">
    <source>
        <dbReference type="ARBA" id="ARBA00010923"/>
    </source>
</evidence>
<protein>
    <recommendedName>
        <fullName evidence="4">Type I restriction modification DNA specificity domain-containing protein</fullName>
    </recommendedName>
</protein>
<feature type="domain" description="Type I restriction modification DNA specificity" evidence="4">
    <location>
        <begin position="9"/>
        <end position="160"/>
    </location>
</feature>
<keyword evidence="3" id="KW-0238">DNA-binding</keyword>
<evidence type="ECO:0000256" key="3">
    <source>
        <dbReference type="ARBA" id="ARBA00023125"/>
    </source>
</evidence>
<dbReference type="EMBL" id="CP003787">
    <property type="protein sequence ID" value="AFR36211.1"/>
    <property type="molecule type" value="Genomic_DNA"/>
</dbReference>
<keyword evidence="6" id="KW-1185">Reference proteome</keyword>
<evidence type="ECO:0000313" key="6">
    <source>
        <dbReference type="Proteomes" id="UP000006276"/>
    </source>
</evidence>
<dbReference type="InterPro" id="IPR044946">
    <property type="entry name" value="Restrct_endonuc_typeI_TRD_sf"/>
</dbReference>
<dbReference type="GO" id="GO:0003677">
    <property type="term" value="F:DNA binding"/>
    <property type="evidence" value="ECO:0007669"/>
    <property type="project" value="UniProtKB-KW"/>
</dbReference>
<dbReference type="Gene3D" id="3.90.220.20">
    <property type="entry name" value="DNA methylase specificity domains"/>
    <property type="match status" value="2"/>
</dbReference>
<sequence length="351" mass="41128">MEMGLKNIQWGEFEIGKIFDVSTGKLLPKSVLKKGNYPRITATDNNNGVFGYYQKLQHKNYREITNFISISFLGSVFYHSYTASLDMKIHAVQIKNKKLNKYLAEFLVLCLKRTVSIFSYGDQLSSSDLPKKKILLPINSKGEPDYVFMEQFMRHKEQEKIDQFQHYIAKRIAQVKDFKTTKPLNQIEWGEFYLNEIFTEIQRGRRLKKDDHKKGRMPYISSSAINNGVDGFVSNKDKVRIFSKCLSIANSGSVGATFYQPYSYVASDHITKLENKNFNEFIYLFISSLSKRLSEKYSFNREINDTRIQREKILLPIDKNGQPDYDYMENYMKKLEYEKLTKYIKIKTMNG</sequence>
<accession>J9QTN2</accession>